<evidence type="ECO:0000256" key="2">
    <source>
        <dbReference type="ARBA" id="ARBA00006759"/>
    </source>
</evidence>
<dbReference type="Pfam" id="PF00753">
    <property type="entry name" value="Lactamase_B"/>
    <property type="match status" value="1"/>
</dbReference>
<accession>A0A3B3R4Y8</accession>
<dbReference type="Proteomes" id="UP000261540">
    <property type="component" value="Unplaced"/>
</dbReference>
<evidence type="ECO:0000313" key="9">
    <source>
        <dbReference type="Ensembl" id="ENSPKIP00000013827.1"/>
    </source>
</evidence>
<reference evidence="9" key="1">
    <citation type="submission" date="2025-08" db="UniProtKB">
        <authorList>
            <consortium name="Ensembl"/>
        </authorList>
    </citation>
    <scope>IDENTIFICATION</scope>
</reference>
<dbReference type="STRING" id="1676925.ENSPKIP00000013827"/>
<sequence>MSTTRAVCTEPLEVGSDIAGEPYSISVLKEGYSLAQPDGSTRADGTISLLQGPKIILVDTGGPWDRDFLLDQLKKKGLDPGDINIVVGTHGHSDHIGNLGLFPEATLVVGCDMSQGDRYLPNQLAEGRPHPIDDHVSILPTPGHTGRDVSVLVTGTSVGVVLVAGDLFENSADEDTWRELSENPAVQEVSRQGALRTADVIIPGHGPPFRVRRHPIKGI</sequence>
<comment type="subunit">
    <text evidence="3">Homodimer.</text>
</comment>
<comment type="function">
    <text evidence="7">Endoribonuclease that catalyzes the hydrolysis of histone-coding pre-mRNA 3'-end. Involved in histone pre-mRNA processing during the S-phase of the cell cycle, which is required for entering/progressing through S-phase. Cleaves histone pre-mRNA at a major and a minor cleavage site after the 5'-ACCCA-3' and the 5'-ACCCACA-3' sequence, respectively, and located downstream of the stem-loop. May require the presence of the HDE element located at the histone pre-RNA 3'-end to avoid non-specific cleavage.</text>
</comment>
<dbReference type="InterPro" id="IPR001279">
    <property type="entry name" value="Metallo-B-lactamas"/>
</dbReference>
<dbReference type="GeneTree" id="ENSGT00390000016193"/>
<dbReference type="AlphaFoldDB" id="A0A3B3R4Y8"/>
<dbReference type="InterPro" id="IPR039344">
    <property type="entry name" value="MBLAC1"/>
</dbReference>
<evidence type="ECO:0000256" key="6">
    <source>
        <dbReference type="ARBA" id="ARBA00044690"/>
    </source>
</evidence>
<evidence type="ECO:0000256" key="4">
    <source>
        <dbReference type="ARBA" id="ARBA00014856"/>
    </source>
</evidence>
<dbReference type="SMART" id="SM00849">
    <property type="entry name" value="Lactamase_B"/>
    <property type="match status" value="1"/>
</dbReference>
<comment type="similarity">
    <text evidence="2">Belongs to the metallo-beta-lactamase superfamily. Glyoxalase II family.</text>
</comment>
<protein>
    <recommendedName>
        <fullName evidence="4">Metallo-beta-lactamase domain-containing protein 1</fullName>
    </recommendedName>
    <alternativeName>
        <fullName evidence="5">Endoribonuclease MBLAC1</fullName>
    </alternativeName>
</protein>
<comment type="subcellular location">
    <subcellularLocation>
        <location evidence="1">Cytoplasm</location>
        <location evidence="1">Cytosol</location>
    </subcellularLocation>
</comment>
<evidence type="ECO:0000256" key="1">
    <source>
        <dbReference type="ARBA" id="ARBA00004514"/>
    </source>
</evidence>
<evidence type="ECO:0000256" key="3">
    <source>
        <dbReference type="ARBA" id="ARBA00011738"/>
    </source>
</evidence>
<dbReference type="PANTHER" id="PTHR23200">
    <property type="entry name" value="METALLO-BETA-LACTAMASE DOMAIN-CONTAINING PROTEIN 1"/>
    <property type="match status" value="1"/>
</dbReference>
<dbReference type="OrthoDB" id="10250730at2759"/>
<dbReference type="Gene3D" id="3.60.15.10">
    <property type="entry name" value="Ribonuclease Z/Hydroxyacylglutathione hydrolase-like"/>
    <property type="match status" value="1"/>
</dbReference>
<dbReference type="Ensembl" id="ENSPKIT00000038257.1">
    <property type="protein sequence ID" value="ENSPKIP00000013827.1"/>
    <property type="gene ID" value="ENSPKIG00000001117.1"/>
</dbReference>
<comment type="catalytic activity">
    <reaction evidence="6">
        <text>a ribonucleotidyl-ribonucleotide-RNA + H2O = a 3'-end ribonucleotide-RNA + a 5'-end 5'-phospho-ribonucleoside-RNA + H(+)</text>
        <dbReference type="Rhea" id="RHEA:68096"/>
        <dbReference type="Rhea" id="RHEA-COMP:15179"/>
        <dbReference type="Rhea" id="RHEA-COMP:17355"/>
        <dbReference type="Rhea" id="RHEA-COMP:17428"/>
        <dbReference type="ChEBI" id="CHEBI:15377"/>
        <dbReference type="ChEBI" id="CHEBI:15378"/>
        <dbReference type="ChEBI" id="CHEBI:74896"/>
        <dbReference type="ChEBI" id="CHEBI:138282"/>
        <dbReference type="ChEBI" id="CHEBI:173118"/>
    </reaction>
    <physiologicalReaction direction="left-to-right" evidence="6">
        <dbReference type="Rhea" id="RHEA:68097"/>
    </physiologicalReaction>
</comment>
<dbReference type="RefSeq" id="XP_023653351.1">
    <property type="nucleotide sequence ID" value="XM_023797583.2"/>
</dbReference>
<feature type="domain" description="Metallo-beta-lactamase" evidence="8">
    <location>
        <begin position="44"/>
        <end position="205"/>
    </location>
</feature>
<keyword evidence="10" id="KW-1185">Reference proteome</keyword>
<dbReference type="InterPro" id="IPR036866">
    <property type="entry name" value="RibonucZ/Hydroxyglut_hydro"/>
</dbReference>
<name>A0A3B3R4Y8_9TELE</name>
<dbReference type="PANTHER" id="PTHR23200:SF48">
    <property type="entry name" value="METALLO-BETA-LACTAMASE DOMAIN-CONTAINING PROTEIN 1"/>
    <property type="match status" value="1"/>
</dbReference>
<reference evidence="9" key="2">
    <citation type="submission" date="2025-09" db="UniProtKB">
        <authorList>
            <consortium name="Ensembl"/>
        </authorList>
    </citation>
    <scope>IDENTIFICATION</scope>
</reference>
<dbReference type="GeneID" id="111836384"/>
<evidence type="ECO:0000259" key="8">
    <source>
        <dbReference type="SMART" id="SM00849"/>
    </source>
</evidence>
<evidence type="ECO:0000313" key="10">
    <source>
        <dbReference type="Proteomes" id="UP000261540"/>
    </source>
</evidence>
<proteinExistence type="inferred from homology"/>
<organism evidence="9 10">
    <name type="scientific">Paramormyrops kingsleyae</name>
    <dbReference type="NCBI Taxonomy" id="1676925"/>
    <lineage>
        <taxon>Eukaryota</taxon>
        <taxon>Metazoa</taxon>
        <taxon>Chordata</taxon>
        <taxon>Craniata</taxon>
        <taxon>Vertebrata</taxon>
        <taxon>Euteleostomi</taxon>
        <taxon>Actinopterygii</taxon>
        <taxon>Neopterygii</taxon>
        <taxon>Teleostei</taxon>
        <taxon>Osteoglossocephala</taxon>
        <taxon>Osteoglossomorpha</taxon>
        <taxon>Osteoglossiformes</taxon>
        <taxon>Mormyridae</taxon>
        <taxon>Paramormyrops</taxon>
    </lineage>
</organism>
<evidence type="ECO:0000256" key="5">
    <source>
        <dbReference type="ARBA" id="ARBA00032988"/>
    </source>
</evidence>
<dbReference type="CDD" id="cd07711">
    <property type="entry name" value="MBLAC1-like_MBL-fold"/>
    <property type="match status" value="1"/>
</dbReference>
<dbReference type="SUPFAM" id="SSF56281">
    <property type="entry name" value="Metallo-hydrolase/oxidoreductase"/>
    <property type="match status" value="1"/>
</dbReference>
<evidence type="ECO:0000256" key="7">
    <source>
        <dbReference type="ARBA" id="ARBA00045869"/>
    </source>
</evidence>
<dbReference type="GO" id="GO:0005829">
    <property type="term" value="C:cytosol"/>
    <property type="evidence" value="ECO:0007669"/>
    <property type="project" value="UniProtKB-SubCell"/>
</dbReference>